<evidence type="ECO:0000256" key="3">
    <source>
        <dbReference type="ARBA" id="ARBA00023125"/>
    </source>
</evidence>
<keyword evidence="4" id="KW-0804">Transcription</keyword>
<evidence type="ECO:0000259" key="7">
    <source>
        <dbReference type="PROSITE" id="PS51032"/>
    </source>
</evidence>
<protein>
    <recommendedName>
        <fullName evidence="7">AP2/ERF domain-containing protein</fullName>
    </recommendedName>
</protein>
<evidence type="ECO:0000313" key="8">
    <source>
        <dbReference type="EMBL" id="CAL4984948.1"/>
    </source>
</evidence>
<keyword evidence="5" id="KW-0539">Nucleus</keyword>
<dbReference type="Gene3D" id="3.30.730.10">
    <property type="entry name" value="AP2/ERF domain"/>
    <property type="match status" value="1"/>
</dbReference>
<dbReference type="PANTHER" id="PTHR31190:SF367">
    <property type="entry name" value="AP2_ERF DOMAIN-CONTAINING PROTEIN"/>
    <property type="match status" value="1"/>
</dbReference>
<dbReference type="Proteomes" id="UP001497457">
    <property type="component" value="Chromosome 22rd"/>
</dbReference>
<reference evidence="8 9" key="2">
    <citation type="submission" date="2024-10" db="EMBL/GenBank/DDBJ databases">
        <authorList>
            <person name="Ryan C."/>
        </authorList>
    </citation>
    <scope>NUCLEOTIDE SEQUENCE [LARGE SCALE GENOMIC DNA]</scope>
</reference>
<organism evidence="8 9">
    <name type="scientific">Urochloa decumbens</name>
    <dbReference type="NCBI Taxonomy" id="240449"/>
    <lineage>
        <taxon>Eukaryota</taxon>
        <taxon>Viridiplantae</taxon>
        <taxon>Streptophyta</taxon>
        <taxon>Embryophyta</taxon>
        <taxon>Tracheophyta</taxon>
        <taxon>Spermatophyta</taxon>
        <taxon>Magnoliopsida</taxon>
        <taxon>Liliopsida</taxon>
        <taxon>Poales</taxon>
        <taxon>Poaceae</taxon>
        <taxon>PACMAD clade</taxon>
        <taxon>Panicoideae</taxon>
        <taxon>Panicodae</taxon>
        <taxon>Paniceae</taxon>
        <taxon>Melinidinae</taxon>
        <taxon>Urochloa</taxon>
    </lineage>
</organism>
<dbReference type="Pfam" id="PF00847">
    <property type="entry name" value="AP2"/>
    <property type="match status" value="1"/>
</dbReference>
<accession>A0ABC9ART3</accession>
<dbReference type="AlphaFoldDB" id="A0ABC9ART3"/>
<dbReference type="CDD" id="cd00018">
    <property type="entry name" value="AP2"/>
    <property type="match status" value="1"/>
</dbReference>
<evidence type="ECO:0000313" key="9">
    <source>
        <dbReference type="Proteomes" id="UP001497457"/>
    </source>
</evidence>
<gene>
    <name evidence="8" type="ORF">URODEC1_LOCUS57728</name>
</gene>
<feature type="region of interest" description="Disordered" evidence="6">
    <location>
        <begin position="220"/>
        <end position="248"/>
    </location>
</feature>
<dbReference type="InterPro" id="IPR016177">
    <property type="entry name" value="DNA-bd_dom_sf"/>
</dbReference>
<evidence type="ECO:0000256" key="4">
    <source>
        <dbReference type="ARBA" id="ARBA00023163"/>
    </source>
</evidence>
<comment type="subcellular location">
    <subcellularLocation>
        <location evidence="1">Nucleus</location>
    </subcellularLocation>
</comment>
<dbReference type="FunFam" id="3.30.730.10:FF:000001">
    <property type="entry name" value="Ethylene-responsive transcription factor 2"/>
    <property type="match status" value="1"/>
</dbReference>
<evidence type="ECO:0000256" key="2">
    <source>
        <dbReference type="ARBA" id="ARBA00023015"/>
    </source>
</evidence>
<reference evidence="9" key="1">
    <citation type="submission" date="2024-06" db="EMBL/GenBank/DDBJ databases">
        <authorList>
            <person name="Ryan C."/>
        </authorList>
    </citation>
    <scope>NUCLEOTIDE SEQUENCE [LARGE SCALE GENOMIC DNA]</scope>
</reference>
<evidence type="ECO:0000256" key="6">
    <source>
        <dbReference type="SAM" id="MobiDB-lite"/>
    </source>
</evidence>
<sequence length="280" mass="29851">MTAHDHDDDTVVSAAYAHWPHSLCASWAAASKSSSHSPPTNLKQLQQQLIRFSSDGGMLGEHFICEEDAMCTEQFSVLIGAASISNNAAHAWLQPTPSSPPTSGVDESAGGGPVSSSNGDQQPPLIGVRKRPWGKFAAEIRDSSRGGARVWLGTFGTPEDAAMAYDQAAFAMRGPTAVLNFPLQRVRESLGTLGLSTSGGGGSPVMALKQRHRIRKRKQRRSEVAVVPPGANRNQVGDGSCEEKWQQSDALELEDLGADYLEELLGLSDSSPTPPPMEFS</sequence>
<dbReference type="InterPro" id="IPR036955">
    <property type="entry name" value="AP2/ERF_dom_sf"/>
</dbReference>
<dbReference type="InterPro" id="IPR044808">
    <property type="entry name" value="ERF_plant"/>
</dbReference>
<feature type="region of interest" description="Disordered" evidence="6">
    <location>
        <begin position="92"/>
        <end position="127"/>
    </location>
</feature>
<keyword evidence="9" id="KW-1185">Reference proteome</keyword>
<evidence type="ECO:0000256" key="1">
    <source>
        <dbReference type="ARBA" id="ARBA00004123"/>
    </source>
</evidence>
<evidence type="ECO:0000256" key="5">
    <source>
        <dbReference type="ARBA" id="ARBA00023242"/>
    </source>
</evidence>
<keyword evidence="2" id="KW-0805">Transcription regulation</keyword>
<dbReference type="PANTHER" id="PTHR31190">
    <property type="entry name" value="DNA-BINDING DOMAIN"/>
    <property type="match status" value="1"/>
</dbReference>
<dbReference type="EMBL" id="OZ075132">
    <property type="protein sequence ID" value="CAL4984948.1"/>
    <property type="molecule type" value="Genomic_DNA"/>
</dbReference>
<dbReference type="SUPFAM" id="SSF54171">
    <property type="entry name" value="DNA-binding domain"/>
    <property type="match status" value="1"/>
</dbReference>
<feature type="domain" description="AP2/ERF" evidence="7">
    <location>
        <begin position="124"/>
        <end position="182"/>
    </location>
</feature>
<dbReference type="InterPro" id="IPR001471">
    <property type="entry name" value="AP2/ERF_dom"/>
</dbReference>
<proteinExistence type="predicted"/>
<keyword evidence="3" id="KW-0238">DNA-binding</keyword>
<dbReference type="GO" id="GO:0005634">
    <property type="term" value="C:nucleus"/>
    <property type="evidence" value="ECO:0007669"/>
    <property type="project" value="UniProtKB-SubCell"/>
</dbReference>
<dbReference type="PRINTS" id="PR00367">
    <property type="entry name" value="ETHRSPELEMNT"/>
</dbReference>
<dbReference type="PROSITE" id="PS51032">
    <property type="entry name" value="AP2_ERF"/>
    <property type="match status" value="1"/>
</dbReference>
<dbReference type="GO" id="GO:0003677">
    <property type="term" value="F:DNA binding"/>
    <property type="evidence" value="ECO:0007669"/>
    <property type="project" value="UniProtKB-KW"/>
</dbReference>
<name>A0ABC9ART3_9POAL</name>
<dbReference type="SMART" id="SM00380">
    <property type="entry name" value="AP2"/>
    <property type="match status" value="1"/>
</dbReference>